<evidence type="ECO:0000256" key="1">
    <source>
        <dbReference type="SAM" id="MobiDB-lite"/>
    </source>
</evidence>
<reference evidence="3 4" key="1">
    <citation type="submission" date="2016-10" db="EMBL/GenBank/DDBJ databases">
        <authorList>
            <person name="de Groot N.N."/>
        </authorList>
    </citation>
    <scope>NUCLEOTIDE SEQUENCE [LARGE SCALE GENOMIC DNA]</scope>
    <source>
        <strain evidence="3 4">CGMCC 1.10267</strain>
    </source>
</reference>
<sequence length="250" mass="26844">MTDKGPPDRNSATEQVEIVLPAPKASPGRRVVNWFLAGLVLTGPIAITLYLAWTVIGWIDAAIVPLIPERLNPANYLPFPIPGLGLIVSLVVITAIGFFAANFIGRSLFHYGERIVGRLPVISSIYNALKQIFDTLITQRGTSFKQVGLMEYPRKGVWAIVLIASEARGELGHKIPGEDLIGVFMPTTPNPTTGFLMFLPREDVIILDMSVEEGAKLIISAGLVAPPYVPGQSGPGAPTPKLTTPPNSSL</sequence>
<dbReference type="InterPro" id="IPR007462">
    <property type="entry name" value="COV1-like"/>
</dbReference>
<accession>A0A1G7VWV1</accession>
<proteinExistence type="predicted"/>
<dbReference type="AlphaFoldDB" id="A0A1G7VWV1"/>
<dbReference type="EMBL" id="FNCS01000005">
    <property type="protein sequence ID" value="SDG64284.1"/>
    <property type="molecule type" value="Genomic_DNA"/>
</dbReference>
<evidence type="ECO:0000313" key="3">
    <source>
        <dbReference type="EMBL" id="SDG64284.1"/>
    </source>
</evidence>
<dbReference type="PANTHER" id="PTHR31876">
    <property type="entry name" value="COV-LIKE PROTEIN 1"/>
    <property type="match status" value="1"/>
</dbReference>
<feature type="compositionally biased region" description="Polar residues" evidence="1">
    <location>
        <begin position="241"/>
        <end position="250"/>
    </location>
</feature>
<feature type="region of interest" description="Disordered" evidence="1">
    <location>
        <begin position="230"/>
        <end position="250"/>
    </location>
</feature>
<dbReference type="RefSeq" id="WP_244505018.1">
    <property type="nucleotide sequence ID" value="NZ_FNCS01000005.1"/>
</dbReference>
<evidence type="ECO:0000256" key="2">
    <source>
        <dbReference type="SAM" id="Phobius"/>
    </source>
</evidence>
<feature type="transmembrane region" description="Helical" evidence="2">
    <location>
        <begin position="34"/>
        <end position="59"/>
    </location>
</feature>
<dbReference type="STRING" id="440168.SAMN04487974_10562"/>
<keyword evidence="4" id="KW-1185">Reference proteome</keyword>
<organism evidence="3 4">
    <name type="scientific">Pelagibacterium luteolum</name>
    <dbReference type="NCBI Taxonomy" id="440168"/>
    <lineage>
        <taxon>Bacteria</taxon>
        <taxon>Pseudomonadati</taxon>
        <taxon>Pseudomonadota</taxon>
        <taxon>Alphaproteobacteria</taxon>
        <taxon>Hyphomicrobiales</taxon>
        <taxon>Devosiaceae</taxon>
        <taxon>Pelagibacterium</taxon>
    </lineage>
</organism>
<name>A0A1G7VWV1_9HYPH</name>
<gene>
    <name evidence="3" type="ORF">SAMN04487974_10562</name>
</gene>
<feature type="transmembrane region" description="Helical" evidence="2">
    <location>
        <begin position="79"/>
        <end position="104"/>
    </location>
</feature>
<keyword evidence="2" id="KW-0812">Transmembrane</keyword>
<keyword evidence="2" id="KW-0472">Membrane</keyword>
<evidence type="ECO:0000313" key="4">
    <source>
        <dbReference type="Proteomes" id="UP000199495"/>
    </source>
</evidence>
<dbReference type="PANTHER" id="PTHR31876:SF26">
    <property type="entry name" value="PROTEIN LIKE COV 2"/>
    <property type="match status" value="1"/>
</dbReference>
<keyword evidence="2" id="KW-1133">Transmembrane helix</keyword>
<dbReference type="Proteomes" id="UP000199495">
    <property type="component" value="Unassembled WGS sequence"/>
</dbReference>
<protein>
    <submittedName>
        <fullName evidence="3">Uncharacterized membrane protein</fullName>
    </submittedName>
</protein>
<dbReference type="Pfam" id="PF04367">
    <property type="entry name" value="DUF502"/>
    <property type="match status" value="1"/>
</dbReference>